<dbReference type="PANTHER" id="PTHR47797">
    <property type="entry name" value="DEHYDROGENASE, PUTATIVE (AFU_ORTHOLOGUE AFUA_8G05805)-RELATED"/>
    <property type="match status" value="1"/>
</dbReference>
<dbReference type="Gene3D" id="2.60.40.1210">
    <property type="entry name" value="Cellobiose dehydrogenase, cytochrome domain"/>
    <property type="match status" value="1"/>
</dbReference>
<accession>A0ABR3WYW1</accession>
<dbReference type="PANTHER" id="PTHR47797:SF5">
    <property type="entry name" value="CELLOBIOSE DEHYDROGENASE CYTOCHROME DOMAIN-CONTAINING PROTEIN"/>
    <property type="match status" value="1"/>
</dbReference>
<name>A0ABR3WYW1_9PEZI</name>
<evidence type="ECO:0000259" key="1">
    <source>
        <dbReference type="Pfam" id="PF16010"/>
    </source>
</evidence>
<evidence type="ECO:0000313" key="3">
    <source>
        <dbReference type="Proteomes" id="UP001586593"/>
    </source>
</evidence>
<dbReference type="Proteomes" id="UP001586593">
    <property type="component" value="Unassembled WGS sequence"/>
</dbReference>
<reference evidence="2 3" key="1">
    <citation type="journal article" date="2024" name="Commun. Biol.">
        <title>Comparative genomic analysis of thermophilic fungi reveals convergent evolutionary adaptations and gene losses.</title>
        <authorList>
            <person name="Steindorff A.S."/>
            <person name="Aguilar-Pontes M.V."/>
            <person name="Robinson A.J."/>
            <person name="Andreopoulos B."/>
            <person name="LaButti K."/>
            <person name="Kuo A."/>
            <person name="Mondo S."/>
            <person name="Riley R."/>
            <person name="Otillar R."/>
            <person name="Haridas S."/>
            <person name="Lipzen A."/>
            <person name="Grimwood J."/>
            <person name="Schmutz J."/>
            <person name="Clum A."/>
            <person name="Reid I.D."/>
            <person name="Moisan M.C."/>
            <person name="Butler G."/>
            <person name="Nguyen T.T.M."/>
            <person name="Dewar K."/>
            <person name="Conant G."/>
            <person name="Drula E."/>
            <person name="Henrissat B."/>
            <person name="Hansel C."/>
            <person name="Singer S."/>
            <person name="Hutchinson M.I."/>
            <person name="de Vries R.P."/>
            <person name="Natvig D.O."/>
            <person name="Powell A.J."/>
            <person name="Tsang A."/>
            <person name="Grigoriev I.V."/>
        </authorList>
    </citation>
    <scope>NUCLEOTIDE SEQUENCE [LARGE SCALE GENOMIC DNA]</scope>
    <source>
        <strain evidence="2 3">ATCC 24622</strain>
    </source>
</reference>
<dbReference type="SUPFAM" id="SSF49344">
    <property type="entry name" value="CBD9-like"/>
    <property type="match status" value="1"/>
</dbReference>
<sequence length="308" mass="33618">MVCYSEYATPQANITYRVAIPDTAVEPPFDVFLQIIAPSNTTGWAGLAWGGRMVGNPLTVVWPYNGTGLASSRWATSHSTPQAYSGTTLTVLPSSYTNATHWQLDILCSGCSLWQNGTLDPLGRNQLAWAKGSDAVFVPASNTSNFAYHDAKGVFEHDLTDARVPHDVFDSLAAGRGIDGGAGLPPTLGSGPLSTWPRPPMTTPTLRHPTTSLNITITSILPPSDEPSTTTITTTTTLVTLRELEENHATDHVLEDSHIKADEDDYYFANHSHDLSAFRHLRDVNHYCHHSRLHSEGTKKTKRQKKEG</sequence>
<protein>
    <recommendedName>
        <fullName evidence="1">Cellobiose dehydrogenase-like cytochrome domain-containing protein</fullName>
    </recommendedName>
</protein>
<dbReference type="InterPro" id="IPR015920">
    <property type="entry name" value="Cellobiose_DH-like_cyt"/>
</dbReference>
<comment type="caution">
    <text evidence="2">The sequence shown here is derived from an EMBL/GenBank/DDBJ whole genome shotgun (WGS) entry which is preliminary data.</text>
</comment>
<feature type="domain" description="Cellobiose dehydrogenase-like cytochrome" evidence="1">
    <location>
        <begin position="2"/>
        <end position="164"/>
    </location>
</feature>
<evidence type="ECO:0000313" key="2">
    <source>
        <dbReference type="EMBL" id="KAL1868866.1"/>
    </source>
</evidence>
<dbReference type="CDD" id="cd09630">
    <property type="entry name" value="CDH_like_cytochrome"/>
    <property type="match status" value="1"/>
</dbReference>
<proteinExistence type="predicted"/>
<keyword evidence="3" id="KW-1185">Reference proteome</keyword>
<dbReference type="Pfam" id="PF16010">
    <property type="entry name" value="CDH-cyt"/>
    <property type="match status" value="1"/>
</dbReference>
<dbReference type="EMBL" id="JAZHXJ010000206">
    <property type="protein sequence ID" value="KAL1868866.1"/>
    <property type="molecule type" value="Genomic_DNA"/>
</dbReference>
<organism evidence="2 3">
    <name type="scientific">Phialemonium thermophilum</name>
    <dbReference type="NCBI Taxonomy" id="223376"/>
    <lineage>
        <taxon>Eukaryota</taxon>
        <taxon>Fungi</taxon>
        <taxon>Dikarya</taxon>
        <taxon>Ascomycota</taxon>
        <taxon>Pezizomycotina</taxon>
        <taxon>Sordariomycetes</taxon>
        <taxon>Sordariomycetidae</taxon>
        <taxon>Cephalothecales</taxon>
        <taxon>Cephalothecaceae</taxon>
        <taxon>Phialemonium</taxon>
    </lineage>
</organism>
<gene>
    <name evidence="2" type="ORF">VTK73DRAFT_3446</name>
</gene>